<protein>
    <submittedName>
        <fullName evidence="1">Sulfur relay protein DsrH</fullName>
    </submittedName>
</protein>
<dbReference type="SUPFAM" id="SSF75169">
    <property type="entry name" value="DsrEFH-like"/>
    <property type="match status" value="1"/>
</dbReference>
<dbReference type="STRING" id="254161.SAMN05216256_12331"/>
<organism evidence="1 2">
    <name type="scientific">Halopseudomonas pachastrellae</name>
    <dbReference type="NCBI Taxonomy" id="254161"/>
    <lineage>
        <taxon>Bacteria</taxon>
        <taxon>Pseudomonadati</taxon>
        <taxon>Pseudomonadota</taxon>
        <taxon>Gammaproteobacteria</taxon>
        <taxon>Pseudomonadales</taxon>
        <taxon>Pseudomonadaceae</taxon>
        <taxon>Halopseudomonas</taxon>
    </lineage>
</organism>
<dbReference type="RefSeq" id="WP_083727842.1">
    <property type="nucleotide sequence ID" value="NZ_FOUD01000023.1"/>
</dbReference>
<dbReference type="AlphaFoldDB" id="A0A1S8DFT8"/>
<dbReference type="EMBL" id="MUBC01000023">
    <property type="protein sequence ID" value="ONM43719.1"/>
    <property type="molecule type" value="Genomic_DNA"/>
</dbReference>
<dbReference type="NCBIfam" id="TIGR03011">
    <property type="entry name" value="sulf_tusB_dsrH"/>
    <property type="match status" value="1"/>
</dbReference>
<dbReference type="Pfam" id="PF04077">
    <property type="entry name" value="DsrH"/>
    <property type="match status" value="1"/>
</dbReference>
<dbReference type="PANTHER" id="PTHR37526:SF1">
    <property type="entry name" value="PROTEIN TUSB"/>
    <property type="match status" value="1"/>
</dbReference>
<dbReference type="OrthoDB" id="9795117at2"/>
<sequence>MLHILRHAPQDDTHFASSLRVMGPHQGLLLIEDAVYALLPRTSSANAMQLLPGSVGLYALESDVQARGLPIDDLPRRVMLIDYPQMVELCISHDKVLSW</sequence>
<name>A0A1S8DFT8_9GAMM</name>
<keyword evidence="2" id="KW-1185">Reference proteome</keyword>
<comment type="caution">
    <text evidence="1">The sequence shown here is derived from an EMBL/GenBank/DDBJ whole genome shotgun (WGS) entry which is preliminary data.</text>
</comment>
<dbReference type="InterPro" id="IPR007215">
    <property type="entry name" value="Sulphur_relay_TusB/DsrH"/>
</dbReference>
<reference evidence="1 2" key="1">
    <citation type="submission" date="2017-01" db="EMBL/GenBank/DDBJ databases">
        <title>Draft genome sequence of Pseudomonas pachastrellae type strain CCUG 46540T from a deep sea.</title>
        <authorList>
            <person name="Gomila M."/>
            <person name="Mulet M."/>
            <person name="Lalucat J."/>
            <person name="Garcia-Valdes E."/>
        </authorList>
    </citation>
    <scope>NUCLEOTIDE SEQUENCE [LARGE SCALE GENOMIC DNA]</scope>
    <source>
        <strain evidence="1 2">CCUG 46540</strain>
    </source>
</reference>
<evidence type="ECO:0000313" key="2">
    <source>
        <dbReference type="Proteomes" id="UP000242847"/>
    </source>
</evidence>
<proteinExistence type="predicted"/>
<dbReference type="InterPro" id="IPR027396">
    <property type="entry name" value="DsrEFH-like"/>
</dbReference>
<dbReference type="PANTHER" id="PTHR37526">
    <property type="entry name" value="PROTEIN TUSB"/>
    <property type="match status" value="1"/>
</dbReference>
<evidence type="ECO:0000313" key="1">
    <source>
        <dbReference type="EMBL" id="ONM43719.1"/>
    </source>
</evidence>
<dbReference type="Gene3D" id="3.40.1260.10">
    <property type="entry name" value="DsrEFH-like"/>
    <property type="match status" value="1"/>
</dbReference>
<dbReference type="GO" id="GO:1990228">
    <property type="term" value="C:sulfurtransferase complex"/>
    <property type="evidence" value="ECO:0007669"/>
    <property type="project" value="TreeGrafter"/>
</dbReference>
<accession>A0A1S8DFT8</accession>
<dbReference type="Proteomes" id="UP000242847">
    <property type="component" value="Unassembled WGS sequence"/>
</dbReference>
<gene>
    <name evidence="1" type="ORF">BXT89_11475</name>
</gene>
<dbReference type="GO" id="GO:0002143">
    <property type="term" value="P:tRNA wobble position uridine thiolation"/>
    <property type="evidence" value="ECO:0007669"/>
    <property type="project" value="InterPro"/>
</dbReference>